<gene>
    <name evidence="1" type="ORF">GCM10017667_02330</name>
</gene>
<comment type="caution">
    <text evidence="1">The sequence shown here is derived from an EMBL/GenBank/DDBJ whole genome shotgun (WGS) entry which is preliminary data.</text>
</comment>
<organism evidence="1 2">
    <name type="scientific">Streptomyces filamentosus</name>
    <name type="common">Streptomyces roseosporus</name>
    <dbReference type="NCBI Taxonomy" id="67294"/>
    <lineage>
        <taxon>Bacteria</taxon>
        <taxon>Bacillati</taxon>
        <taxon>Actinomycetota</taxon>
        <taxon>Actinomycetes</taxon>
        <taxon>Kitasatosporales</taxon>
        <taxon>Streptomycetaceae</taxon>
        <taxon>Streptomyces</taxon>
    </lineage>
</organism>
<reference evidence="1" key="2">
    <citation type="submission" date="2020-09" db="EMBL/GenBank/DDBJ databases">
        <authorList>
            <person name="Sun Q."/>
            <person name="Ohkuma M."/>
        </authorList>
    </citation>
    <scope>NUCLEOTIDE SEQUENCE</scope>
    <source>
        <strain evidence="1">JCM 4122</strain>
    </source>
</reference>
<reference evidence="1" key="1">
    <citation type="journal article" date="2014" name="Int. J. Syst. Evol. Microbiol.">
        <title>Complete genome sequence of Corynebacterium casei LMG S-19264T (=DSM 44701T), isolated from a smear-ripened cheese.</title>
        <authorList>
            <consortium name="US DOE Joint Genome Institute (JGI-PGF)"/>
            <person name="Walter F."/>
            <person name="Albersmeier A."/>
            <person name="Kalinowski J."/>
            <person name="Ruckert C."/>
        </authorList>
    </citation>
    <scope>NUCLEOTIDE SEQUENCE</scope>
    <source>
        <strain evidence="1">JCM 4122</strain>
    </source>
</reference>
<dbReference type="EMBL" id="BNBE01000001">
    <property type="protein sequence ID" value="GHF78475.1"/>
    <property type="molecule type" value="Genomic_DNA"/>
</dbReference>
<evidence type="ECO:0000313" key="1">
    <source>
        <dbReference type="EMBL" id="GHF78475.1"/>
    </source>
</evidence>
<dbReference type="AlphaFoldDB" id="A0A919EHD9"/>
<evidence type="ECO:0000313" key="2">
    <source>
        <dbReference type="Proteomes" id="UP000632849"/>
    </source>
</evidence>
<accession>A0A919EHD9</accession>
<protein>
    <submittedName>
        <fullName evidence="1">Uncharacterized protein</fullName>
    </submittedName>
</protein>
<keyword evidence="2" id="KW-1185">Reference proteome</keyword>
<sequence>MAALEEGPLRAVRAANAARALAGAREAVAASAGPTRARPHPGGVPAWEAAAAAYVPGWRPDPDG</sequence>
<proteinExistence type="predicted"/>
<dbReference type="Proteomes" id="UP000632849">
    <property type="component" value="Unassembled WGS sequence"/>
</dbReference>
<name>A0A919EHD9_STRFL</name>